<dbReference type="RefSeq" id="WP_090270103.1">
    <property type="nucleotide sequence ID" value="NZ_FOEP01000007.1"/>
</dbReference>
<dbReference type="Gene3D" id="3.40.50.720">
    <property type="entry name" value="NAD(P)-binding Rossmann-like Domain"/>
    <property type="match status" value="1"/>
</dbReference>
<dbReference type="STRING" id="657014.SAMN04488092_107174"/>
<accession>A0A1H9GGS1</accession>
<name>A0A1H9GGS1_9RHOB</name>
<evidence type="ECO:0000259" key="1">
    <source>
        <dbReference type="Pfam" id="PF02625"/>
    </source>
</evidence>
<dbReference type="PANTHER" id="PTHR30388">
    <property type="entry name" value="ALDEHYDE OXIDOREDUCTASE MOLYBDENUM COFACTOR ASSEMBLY PROTEIN"/>
    <property type="match status" value="1"/>
</dbReference>
<evidence type="ECO:0000313" key="4">
    <source>
        <dbReference type="Proteomes" id="UP000198634"/>
    </source>
</evidence>
<dbReference type="Proteomes" id="UP000198634">
    <property type="component" value="Unassembled WGS sequence"/>
</dbReference>
<feature type="domain" description="XdhC- CoxI" evidence="1">
    <location>
        <begin position="13"/>
        <end position="69"/>
    </location>
</feature>
<dbReference type="InterPro" id="IPR027051">
    <property type="entry name" value="XdhC_Rossmann_dom"/>
</dbReference>
<proteinExistence type="predicted"/>
<dbReference type="InterPro" id="IPR052698">
    <property type="entry name" value="MoCofactor_Util/Proc"/>
</dbReference>
<dbReference type="OrthoDB" id="61481at2"/>
<organism evidence="3 4">
    <name type="scientific">Thalassovita taeanensis</name>
    <dbReference type="NCBI Taxonomy" id="657014"/>
    <lineage>
        <taxon>Bacteria</taxon>
        <taxon>Pseudomonadati</taxon>
        <taxon>Pseudomonadota</taxon>
        <taxon>Alphaproteobacteria</taxon>
        <taxon>Rhodobacterales</taxon>
        <taxon>Roseobacteraceae</taxon>
        <taxon>Thalassovita</taxon>
    </lineage>
</organism>
<protein>
    <submittedName>
        <fullName evidence="3">Molybdenum cofactor sulfurylase</fullName>
    </submittedName>
</protein>
<dbReference type="NCBIfam" id="TIGR02964">
    <property type="entry name" value="xanthine_xdhC"/>
    <property type="match status" value="1"/>
</dbReference>
<dbReference type="AlphaFoldDB" id="A0A1H9GGS1"/>
<evidence type="ECO:0000313" key="3">
    <source>
        <dbReference type="EMBL" id="SEQ49267.1"/>
    </source>
</evidence>
<dbReference type="InterPro" id="IPR036291">
    <property type="entry name" value="NAD(P)-bd_dom_sf"/>
</dbReference>
<reference evidence="3 4" key="1">
    <citation type="submission" date="2016-10" db="EMBL/GenBank/DDBJ databases">
        <authorList>
            <person name="de Groot N.N."/>
        </authorList>
    </citation>
    <scope>NUCLEOTIDE SEQUENCE [LARGE SCALE GENOMIC DNA]</scope>
    <source>
        <strain evidence="3 4">DSM 22007</strain>
    </source>
</reference>
<keyword evidence="4" id="KW-1185">Reference proteome</keyword>
<dbReference type="Pfam" id="PF13478">
    <property type="entry name" value="XdhC_C"/>
    <property type="match status" value="1"/>
</dbReference>
<dbReference type="InterPro" id="IPR003777">
    <property type="entry name" value="XdhC_CoxI"/>
</dbReference>
<dbReference type="InterPro" id="IPR014308">
    <property type="entry name" value="Xanthine_DH_XdhC"/>
</dbReference>
<sequence length="314" mass="33001">MGFDLDTLRDAVTAHGPVARVVIAKTEGSSPREVGAAMLVWKDGQSGTIGGGTLEFQATSEARTALPGAPDRLSAHALGPDLGQCCGGRVHLLREVYDAARLTTLTGEVIARSPAGGPQPLAVTRLLAQARNQGTLPMPHLLHGWMIEPLHRPAHPLWIWGAGHVGRALAQTLAPLPQFDITWIDTAPDRFPPNIPVGVTSLPAAHPERLVPHAPQDAHHLILTYSHTLDLALCHALLGHGFASAGLIGSATKWARFRSRLAALGHAPGAITQITCPIGAPELGKHPQAIALGVATGLLRDMAANPAQRKEKSA</sequence>
<gene>
    <name evidence="3" type="ORF">SAMN04488092_107174</name>
</gene>
<evidence type="ECO:0000259" key="2">
    <source>
        <dbReference type="Pfam" id="PF13478"/>
    </source>
</evidence>
<dbReference type="PANTHER" id="PTHR30388:SF6">
    <property type="entry name" value="XANTHINE DEHYDROGENASE SUBUNIT A-RELATED"/>
    <property type="match status" value="1"/>
</dbReference>
<dbReference type="SUPFAM" id="SSF51735">
    <property type="entry name" value="NAD(P)-binding Rossmann-fold domains"/>
    <property type="match status" value="1"/>
</dbReference>
<feature type="domain" description="XdhC Rossmann" evidence="2">
    <location>
        <begin position="157"/>
        <end position="295"/>
    </location>
</feature>
<dbReference type="Pfam" id="PF02625">
    <property type="entry name" value="XdhC_CoxI"/>
    <property type="match status" value="1"/>
</dbReference>
<dbReference type="EMBL" id="FOEP01000007">
    <property type="protein sequence ID" value="SEQ49267.1"/>
    <property type="molecule type" value="Genomic_DNA"/>
</dbReference>